<dbReference type="RefSeq" id="YP_009191540.1">
    <property type="nucleotide sequence ID" value="NC_028697.1"/>
</dbReference>
<protein>
    <submittedName>
        <fullName evidence="1">Putative capsid protein</fullName>
    </submittedName>
</protein>
<dbReference type="InterPro" id="IPR021080">
    <property type="entry name" value="Minor_capsid_protein"/>
</dbReference>
<reference evidence="1 2" key="1">
    <citation type="submission" date="2015-08" db="EMBL/GenBank/DDBJ databases">
        <title>Complete genome sequence of transducing bacteriophage A25 of Streptococcus pyogenes.</title>
        <authorList>
            <person name="McCullor K.A."/>
            <person name="King C.J."/>
            <person name="Postoak B.M."/>
            <person name="McShan W.M."/>
        </authorList>
    </citation>
    <scope>NUCLEOTIDE SEQUENCE [LARGE SCALE GENOMIC DNA]</scope>
</reference>
<organism evidence="1 2">
    <name type="scientific">Streptococcus phage A25</name>
    <dbReference type="NCBI Taxonomy" id="1701850"/>
    <lineage>
        <taxon>Viruses</taxon>
        <taxon>Duplodnaviria</taxon>
        <taxon>Heunggongvirae</taxon>
        <taxon>Uroviricota</taxon>
        <taxon>Caudoviricetes</taxon>
        <taxon>Stonewallvirus</taxon>
        <taxon>Stonewallvirus A25</taxon>
    </lineage>
</organism>
<evidence type="ECO:0000313" key="1">
    <source>
        <dbReference type="EMBL" id="ALF02713.1"/>
    </source>
</evidence>
<dbReference type="EMBL" id="KT388093">
    <property type="protein sequence ID" value="ALF02713.1"/>
    <property type="molecule type" value="Genomic_DNA"/>
</dbReference>
<dbReference type="GeneID" id="26519731"/>
<dbReference type="KEGG" id="vg:26519731"/>
<dbReference type="Pfam" id="PF11114">
    <property type="entry name" value="Minor_capsid_2"/>
    <property type="match status" value="1"/>
</dbReference>
<proteinExistence type="predicted"/>
<name>A0A0M4RDF1_9CAUD</name>
<sequence>MTKGFITHAHVDLGGVTKKVSPEAVRKGRQAMANQILLDTDAYVPLRDGSLRASASIGLQGETVNWNTVYARAQFYGTNGIVTFRKYTTQGTGKNWYVKAKNKHLDKWKDTAVKAMGLK</sequence>
<keyword evidence="2" id="KW-1185">Reference proteome</keyword>
<dbReference type="Proteomes" id="UP000201602">
    <property type="component" value="Segment"/>
</dbReference>
<accession>A0A0M4RDF1</accession>
<gene>
    <name evidence="1" type="ORF">A25_33</name>
</gene>
<evidence type="ECO:0000313" key="2">
    <source>
        <dbReference type="Proteomes" id="UP000201602"/>
    </source>
</evidence>
<dbReference type="OrthoDB" id="15378at10239"/>